<dbReference type="RefSeq" id="WP_048116231.1">
    <property type="nucleotide sequence ID" value="NZ_CP011070.1"/>
</dbReference>
<evidence type="ECO:0000313" key="2">
    <source>
        <dbReference type="Proteomes" id="UP000032408"/>
    </source>
</evidence>
<dbReference type="KEGG" id="nin:NADRNF5_1281"/>
<protein>
    <recommendedName>
        <fullName evidence="3">DUF2299 domain-containing protein</fullName>
    </recommendedName>
</protein>
<dbReference type="STRING" id="1580092.NADRNF5_1281"/>
<name>A0A0D5C344_9ARCH</name>
<organism evidence="1 2">
    <name type="scientific">Nitrosopumilus adriaticus</name>
    <dbReference type="NCBI Taxonomy" id="1580092"/>
    <lineage>
        <taxon>Archaea</taxon>
        <taxon>Nitrososphaerota</taxon>
        <taxon>Nitrososphaeria</taxon>
        <taxon>Nitrosopumilales</taxon>
        <taxon>Nitrosopumilaceae</taxon>
        <taxon>Nitrosopumilus</taxon>
    </lineage>
</organism>
<reference evidence="2" key="1">
    <citation type="submission" date="2015-03" db="EMBL/GenBank/DDBJ databases">
        <title>Characterization of two novel Thaumarchaeota isolated from the Northern Adriatic Sea.</title>
        <authorList>
            <person name="Bayer B."/>
            <person name="Vojvoda J."/>
            <person name="Offre P."/>
            <person name="Srivastava A."/>
            <person name="Elisabeth N."/>
            <person name="Garcia J.A.L."/>
            <person name="Schleper C."/>
            <person name="Herndl G.J."/>
        </authorList>
    </citation>
    <scope>NUCLEOTIDE SEQUENCE [LARGE SCALE GENOMIC DNA]</scope>
    <source>
        <strain evidence="2">NF5</strain>
    </source>
</reference>
<dbReference type="Proteomes" id="UP000032408">
    <property type="component" value="Chromosome"/>
</dbReference>
<dbReference type="Pfam" id="PF10061">
    <property type="entry name" value="DUF2299"/>
    <property type="match status" value="1"/>
</dbReference>
<dbReference type="HOGENOM" id="CLU_1745466_0_0_2"/>
<dbReference type="Gene3D" id="3.30.1460.10">
    <property type="match status" value="1"/>
</dbReference>
<evidence type="ECO:0008006" key="3">
    <source>
        <dbReference type="Google" id="ProtNLM"/>
    </source>
</evidence>
<keyword evidence="2" id="KW-1185">Reference proteome</keyword>
<evidence type="ECO:0000313" key="1">
    <source>
        <dbReference type="EMBL" id="AJW70968.1"/>
    </source>
</evidence>
<accession>A0A0D5C344</accession>
<dbReference type="AlphaFoldDB" id="A0A0D5C344"/>
<gene>
    <name evidence="1" type="ORF">NADRNF5_1281</name>
</gene>
<dbReference type="OrthoDB" id="4100at2157"/>
<dbReference type="EMBL" id="CP011070">
    <property type="protein sequence ID" value="AJW70968.1"/>
    <property type="molecule type" value="Genomic_DNA"/>
</dbReference>
<reference evidence="1 2" key="2">
    <citation type="journal article" date="2016" name="ISME J.">
        <title>Physiological and genomic characterization of two novel marine thaumarchaeal strains indicates niche differentiation.</title>
        <authorList>
            <person name="Bayer B."/>
            <person name="Vojvoda J."/>
            <person name="Offre P."/>
            <person name="Alves R.J."/>
            <person name="Elisabeth N.H."/>
            <person name="Garcia J.A."/>
            <person name="Volland J.M."/>
            <person name="Srivastava A."/>
            <person name="Schleper C."/>
            <person name="Herndl G.J."/>
        </authorList>
    </citation>
    <scope>NUCLEOTIDE SEQUENCE [LARGE SCALE GENOMIC DNA]</scope>
    <source>
        <strain evidence="1 2">NF5</strain>
    </source>
</reference>
<proteinExistence type="predicted"/>
<sequence length="149" mass="17133">MSASRLRDSVERWLIHEGLSFEEVKNPENTFQILVKHAGQTGIPIEIFEPKGQQGILVIGAKVIMKNNQIVRYLGFNEQEKENFEKKVADYCYSIQAINKIITEDGKQKIGVYVVLDDKENINQQTVFDAIESVSEKHEKTSRFLLKTF</sequence>
<dbReference type="InterPro" id="IPR018747">
    <property type="entry name" value="DUF2299"/>
</dbReference>
<dbReference type="GeneID" id="24820479"/>